<protein>
    <recommendedName>
        <fullName evidence="1">Beta-lactamase-related domain-containing protein</fullName>
    </recommendedName>
</protein>
<dbReference type="SUPFAM" id="SSF56601">
    <property type="entry name" value="beta-lactamase/transpeptidase-like"/>
    <property type="match status" value="1"/>
</dbReference>
<proteinExistence type="predicted"/>
<dbReference type="AlphaFoldDB" id="A0A0F6A7D0"/>
<reference evidence="2 3" key="1">
    <citation type="journal article" date="2015" name="BMC Genomics">
        <title>Genome mining reveals unlocked bioactive potential of marine Gram-negative bacteria.</title>
        <authorList>
            <person name="Machado H."/>
            <person name="Sonnenschein E.C."/>
            <person name="Melchiorsen J."/>
            <person name="Gram L."/>
        </authorList>
    </citation>
    <scope>NUCLEOTIDE SEQUENCE [LARGE SCALE GENOMIC DNA]</scope>
    <source>
        <strain evidence="2 3">S4054</strain>
    </source>
</reference>
<evidence type="ECO:0000313" key="2">
    <source>
        <dbReference type="EMBL" id="KKE82028.1"/>
    </source>
</evidence>
<dbReference type="InterPro" id="IPR012338">
    <property type="entry name" value="Beta-lactam/transpept-like"/>
</dbReference>
<dbReference type="Proteomes" id="UP000033434">
    <property type="component" value="Unassembled WGS sequence"/>
</dbReference>
<dbReference type="Gene3D" id="3.40.710.10">
    <property type="entry name" value="DD-peptidase/beta-lactamase superfamily"/>
    <property type="match status" value="1"/>
</dbReference>
<evidence type="ECO:0000313" key="3">
    <source>
        <dbReference type="Proteomes" id="UP000033434"/>
    </source>
</evidence>
<comment type="caution">
    <text evidence="2">The sequence shown here is derived from an EMBL/GenBank/DDBJ whole genome shotgun (WGS) entry which is preliminary data.</text>
</comment>
<dbReference type="PATRIC" id="fig|1129367.4.peg.4200"/>
<dbReference type="EMBL" id="AUXW01000172">
    <property type="protein sequence ID" value="KKE82028.1"/>
    <property type="molecule type" value="Genomic_DNA"/>
</dbReference>
<accession>A0A0F6A7D0</accession>
<sequence>MAHRLVVFIALWLQTGCMQNDLSFRDKLIHQVENNAQLHGIPAQAVLVNDNGDITFKYAFEASKSRDDSTLNEHSVFPIFSVSKLFATVLVFQLVEKNSSH</sequence>
<dbReference type="InterPro" id="IPR001466">
    <property type="entry name" value="Beta-lactam-related"/>
</dbReference>
<gene>
    <name evidence="2" type="ORF">N479_20635</name>
</gene>
<evidence type="ECO:0000259" key="1">
    <source>
        <dbReference type="Pfam" id="PF00144"/>
    </source>
</evidence>
<name>A0A0F6A7D0_9GAMM</name>
<organism evidence="2 3">
    <name type="scientific">Pseudoalteromonas luteoviolacea S4054</name>
    <dbReference type="NCBI Taxonomy" id="1129367"/>
    <lineage>
        <taxon>Bacteria</taxon>
        <taxon>Pseudomonadati</taxon>
        <taxon>Pseudomonadota</taxon>
        <taxon>Gammaproteobacteria</taxon>
        <taxon>Alteromonadales</taxon>
        <taxon>Pseudoalteromonadaceae</taxon>
        <taxon>Pseudoalteromonas</taxon>
    </lineage>
</organism>
<dbReference type="Pfam" id="PF00144">
    <property type="entry name" value="Beta-lactamase"/>
    <property type="match status" value="1"/>
</dbReference>
<feature type="domain" description="Beta-lactamase-related" evidence="1">
    <location>
        <begin position="37"/>
        <end position="98"/>
    </location>
</feature>